<dbReference type="RefSeq" id="WP_081182201.1">
    <property type="nucleotide sequence ID" value="NZ_MJEA01000002.1"/>
</dbReference>
<proteinExistence type="inferred from homology"/>
<keyword evidence="5 6" id="KW-0472">Membrane</keyword>
<evidence type="ECO:0000256" key="3">
    <source>
        <dbReference type="ARBA" id="ARBA00022692"/>
    </source>
</evidence>
<protein>
    <submittedName>
        <fullName evidence="7">Sensory protein</fullName>
    </submittedName>
</protein>
<gene>
    <name evidence="7" type="ORF">BH747_02560</name>
</gene>
<dbReference type="PANTHER" id="PTHR10057">
    <property type="entry name" value="PERIPHERAL-TYPE BENZODIAZEPINE RECEPTOR"/>
    <property type="match status" value="1"/>
</dbReference>
<keyword evidence="3 6" id="KW-0812">Transmembrane</keyword>
<dbReference type="AlphaFoldDB" id="A0A1V8YGH7"/>
<evidence type="ECO:0000313" key="7">
    <source>
        <dbReference type="EMBL" id="OQO70903.1"/>
    </source>
</evidence>
<name>A0A1V8YGH7_9ENTE</name>
<dbReference type="InterPro" id="IPR038330">
    <property type="entry name" value="TspO/MBR-related_sf"/>
</dbReference>
<sequence>MAILKDYRFWICTVGIVVLGFLSGLLSGNPGSYYYSLELPPFAPPSWIFGPMWTLLYILMGISLYLLLTLKNKRIQQKLISLFVVQFICNFLWSALFFNLKNIFIAALDISLLVIVLSILLYQLWLHYRLVMWLMIPYYLWVLFATVLNYSIYFLN</sequence>
<dbReference type="OrthoDB" id="9795496at2"/>
<dbReference type="InterPro" id="IPR004307">
    <property type="entry name" value="TspO_MBR"/>
</dbReference>
<evidence type="ECO:0000256" key="2">
    <source>
        <dbReference type="ARBA" id="ARBA00007524"/>
    </source>
</evidence>
<dbReference type="PANTHER" id="PTHR10057:SF0">
    <property type="entry name" value="TRANSLOCATOR PROTEIN"/>
    <property type="match status" value="1"/>
</dbReference>
<dbReference type="EMBL" id="MJEA01000002">
    <property type="protein sequence ID" value="OQO70903.1"/>
    <property type="molecule type" value="Genomic_DNA"/>
</dbReference>
<dbReference type="PIRSF" id="PIRSF005859">
    <property type="entry name" value="PBR"/>
    <property type="match status" value="1"/>
</dbReference>
<feature type="transmembrane region" description="Helical" evidence="6">
    <location>
        <begin position="104"/>
        <end position="126"/>
    </location>
</feature>
<dbReference type="Gene3D" id="1.20.1260.100">
    <property type="entry name" value="TspO/MBR protein"/>
    <property type="match status" value="1"/>
</dbReference>
<evidence type="ECO:0000256" key="5">
    <source>
        <dbReference type="ARBA" id="ARBA00023136"/>
    </source>
</evidence>
<dbReference type="FunFam" id="1.20.1260.100:FF:000001">
    <property type="entry name" value="translocator protein 2"/>
    <property type="match status" value="1"/>
</dbReference>
<dbReference type="Pfam" id="PF03073">
    <property type="entry name" value="TspO_MBR"/>
    <property type="match status" value="1"/>
</dbReference>
<reference evidence="7 8" key="1">
    <citation type="journal article" date="2017" name="BMC Microbiol.">
        <title>Comparative genomics of Enterococcus spp. isolated from bovine feces.</title>
        <authorList>
            <person name="Beukers A.G."/>
            <person name="Zaheer R."/>
            <person name="Goji N."/>
            <person name="Amoako K.K."/>
            <person name="Chaves A.V."/>
            <person name="Ward M.P."/>
            <person name="McAllister T.A."/>
        </authorList>
    </citation>
    <scope>NUCLEOTIDE SEQUENCE [LARGE SCALE GENOMIC DNA]</scope>
    <source>
        <strain evidence="7 8">F1129D 143</strain>
    </source>
</reference>
<organism evidence="7 8">
    <name type="scientific">Enterococcus villorum</name>
    <dbReference type="NCBI Taxonomy" id="112904"/>
    <lineage>
        <taxon>Bacteria</taxon>
        <taxon>Bacillati</taxon>
        <taxon>Bacillota</taxon>
        <taxon>Bacilli</taxon>
        <taxon>Lactobacillales</taxon>
        <taxon>Enterococcaceae</taxon>
        <taxon>Enterococcus</taxon>
    </lineage>
</organism>
<comment type="subcellular location">
    <subcellularLocation>
        <location evidence="1">Membrane</location>
        <topology evidence="1">Multi-pass membrane protein</topology>
    </subcellularLocation>
</comment>
<dbReference type="CDD" id="cd15904">
    <property type="entry name" value="TSPO_MBR"/>
    <property type="match status" value="1"/>
</dbReference>
<evidence type="ECO:0000256" key="4">
    <source>
        <dbReference type="ARBA" id="ARBA00022989"/>
    </source>
</evidence>
<feature type="transmembrane region" description="Helical" evidence="6">
    <location>
        <begin position="138"/>
        <end position="155"/>
    </location>
</feature>
<dbReference type="GO" id="GO:0016020">
    <property type="term" value="C:membrane"/>
    <property type="evidence" value="ECO:0007669"/>
    <property type="project" value="UniProtKB-SubCell"/>
</dbReference>
<comment type="similarity">
    <text evidence="2">Belongs to the TspO/BZRP family.</text>
</comment>
<dbReference type="STRING" id="112904.BH747_02560"/>
<dbReference type="Proteomes" id="UP000192477">
    <property type="component" value="Unassembled WGS sequence"/>
</dbReference>
<keyword evidence="4 6" id="KW-1133">Transmembrane helix</keyword>
<evidence type="ECO:0000256" key="1">
    <source>
        <dbReference type="ARBA" id="ARBA00004141"/>
    </source>
</evidence>
<feature type="transmembrane region" description="Helical" evidence="6">
    <location>
        <begin position="47"/>
        <end position="67"/>
    </location>
</feature>
<evidence type="ECO:0000313" key="8">
    <source>
        <dbReference type="Proteomes" id="UP000192477"/>
    </source>
</evidence>
<dbReference type="GO" id="GO:0033013">
    <property type="term" value="P:tetrapyrrole metabolic process"/>
    <property type="evidence" value="ECO:0007669"/>
    <property type="project" value="UniProtKB-ARBA"/>
</dbReference>
<feature type="transmembrane region" description="Helical" evidence="6">
    <location>
        <begin position="7"/>
        <end position="27"/>
    </location>
</feature>
<feature type="transmembrane region" description="Helical" evidence="6">
    <location>
        <begin position="79"/>
        <end position="98"/>
    </location>
</feature>
<evidence type="ECO:0000256" key="6">
    <source>
        <dbReference type="SAM" id="Phobius"/>
    </source>
</evidence>
<comment type="caution">
    <text evidence="7">The sequence shown here is derived from an EMBL/GenBank/DDBJ whole genome shotgun (WGS) entry which is preliminary data.</text>
</comment>
<accession>A0A1V8YGH7</accession>